<dbReference type="InterPro" id="IPR027417">
    <property type="entry name" value="P-loop_NTPase"/>
</dbReference>
<accession>A0A2U7NLV3</accession>
<gene>
    <name evidence="1" type="ORF">PspYZU05_126</name>
</gene>
<sequence>MDNEEILHPLNDNMKKMIKHVSELETELRDGIKFIRSQWDSKWYPEKFSDYLKLNGIVKINIQSHDQTNFRTFKDKDNKRSRYLGLPNLKRSNIKTAWTQEMVSEWKKCRDDIIYFAENYCAITHIDYGVIRVQLRDYQKDMLRMMSDGRMSVHKLSRQLGKTTAVAIYLAHFVCFNKAKAVGILAHKGSMSAEVLDRTKQAIELLPDFLQPGIVEWNKGNIQLDNGSSIGAYASSPDAVRGNAFSMIYIDECVAKDTKVTLRCKATGKVKEMTMLEVKALAWAQKEAKAANEKK</sequence>
<reference evidence="1 2" key="1">
    <citation type="submission" date="2017-04" db="EMBL/GenBank/DDBJ databases">
        <title>Isolation of lytic bacteriophages infecting Pseudomonas strains for biocontrol of fish and shrimp spoilage during chilled storage.</title>
        <authorList>
            <person name="Yang Z."/>
            <person name="Tao X."/>
            <person name="Gao L."/>
            <person name="Rao S."/>
        </authorList>
    </citation>
    <scope>NUCLEOTIDE SEQUENCE [LARGE SCALE GENOMIC DNA]</scope>
</reference>
<proteinExistence type="predicted"/>
<dbReference type="EMBL" id="KY971610">
    <property type="protein sequence ID" value="ASD52078.1"/>
    <property type="molecule type" value="Genomic_DNA"/>
</dbReference>
<dbReference type="Gene3D" id="3.40.50.300">
    <property type="entry name" value="P-loop containing nucleotide triphosphate hydrolases"/>
    <property type="match status" value="1"/>
</dbReference>
<dbReference type="Proteomes" id="UP000247773">
    <property type="component" value="Genome"/>
</dbReference>
<dbReference type="Pfam" id="PF03237">
    <property type="entry name" value="Terminase_6N"/>
    <property type="match status" value="1"/>
</dbReference>
<evidence type="ECO:0000313" key="1">
    <source>
        <dbReference type="EMBL" id="ASD52078.1"/>
    </source>
</evidence>
<evidence type="ECO:0000313" key="2">
    <source>
        <dbReference type="Proteomes" id="UP000247773"/>
    </source>
</evidence>
<name>A0A2U7NLV3_9CAUD</name>
<protein>
    <submittedName>
        <fullName evidence="1">Terminase large subunit</fullName>
    </submittedName>
</protein>
<keyword evidence="2" id="KW-1185">Reference proteome</keyword>
<organism evidence="1 2">
    <name type="scientific">Pseudomonas phage PspYZU05</name>
    <dbReference type="NCBI Taxonomy" id="1983556"/>
    <lineage>
        <taxon>Viruses</taxon>
        <taxon>Duplodnaviria</taxon>
        <taxon>Heunggongvirae</taxon>
        <taxon>Uroviricota</taxon>
        <taxon>Caudoviricetes</taxon>
        <taxon>Pantevenvirales</taxon>
        <taxon>Straboviridae</taxon>
        <taxon>Jiangsuvirus</taxon>
        <taxon>Jiangsuvirus pspyzu05</taxon>
    </lineage>
</organism>